<reference evidence="1" key="1">
    <citation type="submission" date="2018-05" db="EMBL/GenBank/DDBJ databases">
        <authorList>
            <person name="Lanie J.A."/>
            <person name="Ng W.-L."/>
            <person name="Kazmierczak K.M."/>
            <person name="Andrzejewski T.M."/>
            <person name="Davidsen T.M."/>
            <person name="Wayne K.J."/>
            <person name="Tettelin H."/>
            <person name="Glass J.I."/>
            <person name="Rusch D."/>
            <person name="Podicherti R."/>
            <person name="Tsui H.-C.T."/>
            <person name="Winkler M.E."/>
        </authorList>
    </citation>
    <scope>NUCLEOTIDE SEQUENCE</scope>
</reference>
<organism evidence="1">
    <name type="scientific">marine metagenome</name>
    <dbReference type="NCBI Taxonomy" id="408172"/>
    <lineage>
        <taxon>unclassified sequences</taxon>
        <taxon>metagenomes</taxon>
        <taxon>ecological metagenomes</taxon>
    </lineage>
</organism>
<sequence>MIINNWKIDIHVSRLPDRHDISNKSARRRS</sequence>
<name>A0A381RIJ3_9ZZZZ</name>
<accession>A0A381RIJ3</accession>
<gene>
    <name evidence="1" type="ORF">METZ01_LOCUS41787</name>
</gene>
<evidence type="ECO:0000313" key="1">
    <source>
        <dbReference type="EMBL" id="SUZ88933.1"/>
    </source>
</evidence>
<proteinExistence type="predicted"/>
<dbReference type="EMBL" id="UINC01001794">
    <property type="protein sequence ID" value="SUZ88933.1"/>
    <property type="molecule type" value="Genomic_DNA"/>
</dbReference>
<dbReference type="AlphaFoldDB" id="A0A381RIJ3"/>
<protein>
    <submittedName>
        <fullName evidence="1">Uncharacterized protein</fullName>
    </submittedName>
</protein>